<evidence type="ECO:0000256" key="2">
    <source>
        <dbReference type="RuleBase" id="RU410713"/>
    </source>
</evidence>
<dbReference type="InterPro" id="IPR009060">
    <property type="entry name" value="UBA-like_sf"/>
</dbReference>
<evidence type="ECO:0000313" key="5">
    <source>
        <dbReference type="Proteomes" id="UP000190744"/>
    </source>
</evidence>
<dbReference type="PANTHER" id="PTHR12281:SF31">
    <property type="entry name" value="DCN1-LIKE PROTEIN 3"/>
    <property type="match status" value="1"/>
</dbReference>
<dbReference type="Gene3D" id="1.10.8.10">
    <property type="entry name" value="DNA helicase RuvA subunit, C-terminal domain"/>
    <property type="match status" value="1"/>
</dbReference>
<protein>
    <recommendedName>
        <fullName evidence="2">Defective in cullin neddylation protein</fullName>
    </recommendedName>
</protein>
<dbReference type="SUPFAM" id="SSF46934">
    <property type="entry name" value="UBA-like"/>
    <property type="match status" value="1"/>
</dbReference>
<name>A0A1S9RSH3_PENBI</name>
<dbReference type="EMBL" id="LJBN01000118">
    <property type="protein sequence ID" value="OOQ88447.1"/>
    <property type="molecule type" value="Genomic_DNA"/>
</dbReference>
<dbReference type="Proteomes" id="UP000190744">
    <property type="component" value="Unassembled WGS sequence"/>
</dbReference>
<comment type="caution">
    <text evidence="4">The sequence shown here is derived from an EMBL/GenBank/DDBJ whole genome shotgun (WGS) entry which is preliminary data.</text>
</comment>
<proteinExistence type="predicted"/>
<comment type="function">
    <text evidence="2">Neddylation of cullins play an essential role in the regulation of SCF-type complexes activity.</text>
</comment>
<dbReference type="GO" id="GO:0032182">
    <property type="term" value="F:ubiquitin-like protein binding"/>
    <property type="evidence" value="ECO:0007669"/>
    <property type="project" value="TreeGrafter"/>
</dbReference>
<evidence type="ECO:0000313" key="4">
    <source>
        <dbReference type="EMBL" id="OOQ88447.1"/>
    </source>
</evidence>
<dbReference type="Pfam" id="PF14555">
    <property type="entry name" value="UBA_4"/>
    <property type="match status" value="1"/>
</dbReference>
<dbReference type="InterPro" id="IPR014764">
    <property type="entry name" value="DCN-prot"/>
</dbReference>
<evidence type="ECO:0000256" key="1">
    <source>
        <dbReference type="ARBA" id="ARBA00022786"/>
    </source>
</evidence>
<dbReference type="Gene3D" id="1.10.238.10">
    <property type="entry name" value="EF-hand"/>
    <property type="match status" value="1"/>
</dbReference>
<dbReference type="PANTHER" id="PTHR12281">
    <property type="entry name" value="RP42 RELATED"/>
    <property type="match status" value="1"/>
</dbReference>
<gene>
    <name evidence="4" type="primary">dcn1</name>
    <name evidence="4" type="ORF">PEBR_12176</name>
</gene>
<dbReference type="InterPro" id="IPR005176">
    <property type="entry name" value="PONY_dom"/>
</dbReference>
<feature type="domain" description="DCUN1" evidence="3">
    <location>
        <begin position="119"/>
        <end position="322"/>
    </location>
</feature>
<reference evidence="5" key="1">
    <citation type="submission" date="2015-09" db="EMBL/GenBank/DDBJ databases">
        <authorList>
            <person name="Fill T.P."/>
            <person name="Baretta J.F."/>
            <person name="de Almeida L.G."/>
            <person name="Rocha M."/>
            <person name="de Souza D.H."/>
            <person name="Malavazi I."/>
            <person name="Cerdeira L.T."/>
            <person name="Hong H."/>
            <person name="Samborskyy M."/>
            <person name="de Vasconcelos A.T."/>
            <person name="Leadlay P."/>
            <person name="Rodrigues-Filho E."/>
        </authorList>
    </citation>
    <scope>NUCLEOTIDE SEQUENCE [LARGE SCALE GENOMIC DNA]</scope>
    <source>
        <strain evidence="5">LaBioMMi 136</strain>
    </source>
</reference>
<dbReference type="GO" id="GO:0045116">
    <property type="term" value="P:protein neddylation"/>
    <property type="evidence" value="ECO:0007669"/>
    <property type="project" value="TreeGrafter"/>
</dbReference>
<dbReference type="GO" id="GO:0097602">
    <property type="term" value="F:cullin family protein binding"/>
    <property type="evidence" value="ECO:0007669"/>
    <property type="project" value="TreeGrafter"/>
</dbReference>
<accession>A0A1S9RSH3</accession>
<dbReference type="AlphaFoldDB" id="A0A1S9RSH3"/>
<dbReference type="PROSITE" id="PS51229">
    <property type="entry name" value="DCUN1"/>
    <property type="match status" value="1"/>
</dbReference>
<sequence length="333" mass="38131">MPPYTAAQKQTIAQFVALTDTKDPVAAKFLKGASWHLERAVDAISSRSDWGFMAILCCQLICKFHYLSRYDMHEHYEVLQNTRKSTASARPSFKAYQTTLTQTCSALYFASPQSDASPVVLQSLGRLFDEYRDNVKDSPNSIGIEGAMKYFNDINVQLDEVTCLGIMELCKCEAMGEFNREGFVDGWRGVQCDTIPRMATYASTLRTKIPTNPDLFRRIYRYAFPISRMQGQRNLPFDLAAEQWRLFFTADRGGIPWSTASTPWLEWWLEFLEERGKKPVNKDLWEQVEVFMRKTREDEAFGWWSVDGAWPGALDDFVAFVQGKRGDGSAMEL</sequence>
<evidence type="ECO:0000259" key="3">
    <source>
        <dbReference type="PROSITE" id="PS51229"/>
    </source>
</evidence>
<organism evidence="4 5">
    <name type="scientific">Penicillium brasilianum</name>
    <dbReference type="NCBI Taxonomy" id="104259"/>
    <lineage>
        <taxon>Eukaryota</taxon>
        <taxon>Fungi</taxon>
        <taxon>Dikarya</taxon>
        <taxon>Ascomycota</taxon>
        <taxon>Pezizomycotina</taxon>
        <taxon>Eurotiomycetes</taxon>
        <taxon>Eurotiomycetidae</taxon>
        <taxon>Eurotiales</taxon>
        <taxon>Aspergillaceae</taxon>
        <taxon>Penicillium</taxon>
    </lineage>
</organism>
<dbReference type="GO" id="GO:0031624">
    <property type="term" value="F:ubiquitin conjugating enzyme binding"/>
    <property type="evidence" value="ECO:0007669"/>
    <property type="project" value="TreeGrafter"/>
</dbReference>
<dbReference type="GO" id="GO:0000151">
    <property type="term" value="C:ubiquitin ligase complex"/>
    <property type="evidence" value="ECO:0007669"/>
    <property type="project" value="TreeGrafter"/>
</dbReference>
<keyword evidence="1" id="KW-0833">Ubl conjugation pathway</keyword>
<dbReference type="Gene3D" id="1.10.238.200">
    <property type="entry name" value="Cullin, PONY binding domain"/>
    <property type="match status" value="1"/>
</dbReference>
<dbReference type="Pfam" id="PF03556">
    <property type="entry name" value="Cullin_binding"/>
    <property type="match status" value="1"/>
</dbReference>
<dbReference type="InterPro" id="IPR042460">
    <property type="entry name" value="DCN1-like_PONY"/>
</dbReference>